<dbReference type="Proteomes" id="UP000028725">
    <property type="component" value="Unassembled WGS sequence"/>
</dbReference>
<evidence type="ECO:0000313" key="2">
    <source>
        <dbReference type="EMBL" id="KFE67660.1"/>
    </source>
</evidence>
<sequence>MASAAEKLAPEDVADNPYVARRILGMEAAEMTERLGPHAYKAKIDFEWTTQETPPVRISETRTFRAGPGGVSGDFHGLLENNRDQGLEVLRVGGKVFARNRYGTFRQRLRDRGMGERTRTELTSAMRDMDALFQGRIQLAPQGTVTYEGRTAWRYQVKLGPEAHPTGSRNLPSMLEPKNGRDETTRRRLAFFEHRVPKSLEGEVLVDAATSVVLKVRLDGNLSVPADKTPETAELRMSLESAVTEIGQDPKLQPPEKFLPDADKPEGIADALDRFGIPRAKGGTDAGVPAADAVPDEDEGDRQ</sequence>
<accession>A0A085WIZ7</accession>
<feature type="compositionally biased region" description="Acidic residues" evidence="1">
    <location>
        <begin position="294"/>
        <end position="303"/>
    </location>
</feature>
<protein>
    <submittedName>
        <fullName evidence="2">Uncharacterized protein</fullName>
    </submittedName>
</protein>
<feature type="region of interest" description="Disordered" evidence="1">
    <location>
        <begin position="246"/>
        <end position="303"/>
    </location>
</feature>
<name>A0A085WIZ7_9BACT</name>
<gene>
    <name evidence="2" type="ORF">DB31_8143</name>
</gene>
<organism evidence="2 3">
    <name type="scientific">Hyalangium minutum</name>
    <dbReference type="NCBI Taxonomy" id="394096"/>
    <lineage>
        <taxon>Bacteria</taxon>
        <taxon>Pseudomonadati</taxon>
        <taxon>Myxococcota</taxon>
        <taxon>Myxococcia</taxon>
        <taxon>Myxococcales</taxon>
        <taxon>Cystobacterineae</taxon>
        <taxon>Archangiaceae</taxon>
        <taxon>Hyalangium</taxon>
    </lineage>
</organism>
<proteinExistence type="predicted"/>
<dbReference type="PATRIC" id="fig|394096.3.peg.4182"/>
<comment type="caution">
    <text evidence="2">The sequence shown here is derived from an EMBL/GenBank/DDBJ whole genome shotgun (WGS) entry which is preliminary data.</text>
</comment>
<evidence type="ECO:0000313" key="3">
    <source>
        <dbReference type="Proteomes" id="UP000028725"/>
    </source>
</evidence>
<feature type="compositionally biased region" description="Basic and acidic residues" evidence="1">
    <location>
        <begin position="258"/>
        <end position="273"/>
    </location>
</feature>
<reference evidence="2 3" key="1">
    <citation type="submission" date="2014-04" db="EMBL/GenBank/DDBJ databases">
        <title>Genome assembly of Hyalangium minutum DSM 14724.</title>
        <authorList>
            <person name="Sharma G."/>
            <person name="Subramanian S."/>
        </authorList>
    </citation>
    <scope>NUCLEOTIDE SEQUENCE [LARGE SCALE GENOMIC DNA]</scope>
    <source>
        <strain evidence="2 3">DSM 14724</strain>
    </source>
</reference>
<feature type="region of interest" description="Disordered" evidence="1">
    <location>
        <begin position="161"/>
        <end position="182"/>
    </location>
</feature>
<evidence type="ECO:0000256" key="1">
    <source>
        <dbReference type="SAM" id="MobiDB-lite"/>
    </source>
</evidence>
<dbReference type="AlphaFoldDB" id="A0A085WIZ7"/>
<keyword evidence="3" id="KW-1185">Reference proteome</keyword>
<dbReference type="EMBL" id="JMCB01000007">
    <property type="protein sequence ID" value="KFE67660.1"/>
    <property type="molecule type" value="Genomic_DNA"/>
</dbReference>